<dbReference type="Proteomes" id="UP000192536">
    <property type="component" value="Unassembled WGS sequence"/>
</dbReference>
<dbReference type="PIRSF" id="PIRSF000897">
    <property type="entry name" value="Acid_Ptase_ClsA"/>
    <property type="match status" value="1"/>
</dbReference>
<dbReference type="STRING" id="1646377.BS640_03880"/>
<organism evidence="11 12">
    <name type="scientific">Rouxiella badensis</name>
    <dbReference type="NCBI Taxonomy" id="1646377"/>
    <lineage>
        <taxon>Bacteria</taxon>
        <taxon>Pseudomonadati</taxon>
        <taxon>Pseudomonadota</taxon>
        <taxon>Gammaproteobacteria</taxon>
        <taxon>Enterobacterales</taxon>
        <taxon>Yersiniaceae</taxon>
        <taxon>Rouxiella</taxon>
    </lineage>
</organism>
<dbReference type="Gene3D" id="1.20.144.10">
    <property type="entry name" value="Phosphatidic acid phosphatase type 2/haloperoxidase"/>
    <property type="match status" value="1"/>
</dbReference>
<keyword evidence="6" id="KW-0574">Periplasm</keyword>
<dbReference type="EC" id="3.1.3.2" evidence="4 8"/>
<dbReference type="PROSITE" id="PS01157">
    <property type="entry name" value="ACID_PHOSPH_CL_A"/>
    <property type="match status" value="1"/>
</dbReference>
<evidence type="ECO:0000256" key="9">
    <source>
        <dbReference type="SAM" id="SignalP"/>
    </source>
</evidence>
<dbReference type="SUPFAM" id="SSF48317">
    <property type="entry name" value="Acid phosphatase/Vanadium-dependent haloperoxidase"/>
    <property type="match status" value="1"/>
</dbReference>
<dbReference type="GO" id="GO:0030288">
    <property type="term" value="C:outer membrane-bounded periplasmic space"/>
    <property type="evidence" value="ECO:0007669"/>
    <property type="project" value="InterPro"/>
</dbReference>
<evidence type="ECO:0000256" key="6">
    <source>
        <dbReference type="ARBA" id="ARBA00022764"/>
    </source>
</evidence>
<feature type="chain" id="PRO_5012439511" description="Acid phosphatase" evidence="9">
    <location>
        <begin position="21"/>
        <end position="240"/>
    </location>
</feature>
<dbReference type="InterPro" id="IPR000326">
    <property type="entry name" value="PAP2/HPO"/>
</dbReference>
<evidence type="ECO:0000313" key="12">
    <source>
        <dbReference type="Proteomes" id="UP000192536"/>
    </source>
</evidence>
<feature type="domain" description="Phosphatidic acid phosphatase type 2/haloperoxidase" evidence="10">
    <location>
        <begin position="104"/>
        <end position="216"/>
    </location>
</feature>
<dbReference type="EMBL" id="MRWE01000004">
    <property type="protein sequence ID" value="ORJ26876.1"/>
    <property type="molecule type" value="Genomic_DNA"/>
</dbReference>
<comment type="catalytic activity">
    <reaction evidence="1 8">
        <text>a phosphate monoester + H2O = an alcohol + phosphate</text>
        <dbReference type="Rhea" id="RHEA:15017"/>
        <dbReference type="ChEBI" id="CHEBI:15377"/>
        <dbReference type="ChEBI" id="CHEBI:30879"/>
        <dbReference type="ChEBI" id="CHEBI:43474"/>
        <dbReference type="ChEBI" id="CHEBI:67140"/>
        <dbReference type="EC" id="3.1.3.2"/>
    </reaction>
</comment>
<feature type="signal peptide" evidence="9">
    <location>
        <begin position="1"/>
        <end position="20"/>
    </location>
</feature>
<gene>
    <name evidence="11" type="ORF">BS640_03880</name>
</gene>
<comment type="caution">
    <text evidence="11">The sequence shown here is derived from an EMBL/GenBank/DDBJ whole genome shotgun (WGS) entry which is preliminary data.</text>
</comment>
<evidence type="ECO:0000256" key="7">
    <source>
        <dbReference type="ARBA" id="ARBA00022801"/>
    </source>
</evidence>
<evidence type="ECO:0000256" key="2">
    <source>
        <dbReference type="ARBA" id="ARBA00004418"/>
    </source>
</evidence>
<keyword evidence="5 9" id="KW-0732">Signal</keyword>
<dbReference type="CDD" id="cd03397">
    <property type="entry name" value="PAP2_acid_phosphatase"/>
    <property type="match status" value="1"/>
</dbReference>
<reference evidence="11 12" key="1">
    <citation type="journal article" date="2017" name="Int. J. Syst. Evol. Microbiol.">
        <title>Rouxiella badensis sp. nov. and Rouxiella silvae sp. nov. isolated from peat bog soil in Germany and emendation of the genus description.</title>
        <authorList>
            <person name="Le Fleche-Mateos A."/>
            <person name="Kugler J.H."/>
            <person name="Hansen S.H."/>
            <person name="Syldatk C."/>
            <person name="Hausmann R."/>
            <person name="Lomprez F."/>
            <person name="Vandenbogaert M."/>
            <person name="Manuguerra J.C."/>
            <person name="Grimont P.A."/>
        </authorList>
    </citation>
    <scope>NUCLEOTIDE SEQUENCE [LARGE SCALE GENOMIC DNA]</scope>
    <source>
        <strain evidence="11 12">DSM 100043</strain>
    </source>
</reference>
<name>A0A1X0WJC7_9GAMM</name>
<dbReference type="PRINTS" id="PR00483">
    <property type="entry name" value="BACPHPHTASE"/>
</dbReference>
<evidence type="ECO:0000256" key="1">
    <source>
        <dbReference type="ARBA" id="ARBA00000032"/>
    </source>
</evidence>
<dbReference type="RefSeq" id="WP_084911954.1">
    <property type="nucleotide sequence ID" value="NZ_CAUQAZ010000063.1"/>
</dbReference>
<keyword evidence="7 8" id="KW-0378">Hydrolase</keyword>
<dbReference type="GO" id="GO:0003993">
    <property type="term" value="F:acid phosphatase activity"/>
    <property type="evidence" value="ECO:0007669"/>
    <property type="project" value="UniProtKB-EC"/>
</dbReference>
<dbReference type="InterPro" id="IPR018296">
    <property type="entry name" value="Acid_Pase_classA_bac_CS"/>
</dbReference>
<dbReference type="Pfam" id="PF01569">
    <property type="entry name" value="PAP2"/>
    <property type="match status" value="1"/>
</dbReference>
<comment type="similarity">
    <text evidence="3 8">Belongs to the class A bacterial acid phosphatase family.</text>
</comment>
<accession>A0A1X0WJC7</accession>
<evidence type="ECO:0000259" key="10">
    <source>
        <dbReference type="SMART" id="SM00014"/>
    </source>
</evidence>
<protein>
    <recommendedName>
        <fullName evidence="4 8">Acid phosphatase</fullName>
        <ecNumber evidence="4 8">3.1.3.2</ecNumber>
    </recommendedName>
</protein>
<dbReference type="InterPro" id="IPR001011">
    <property type="entry name" value="Acid_Pase_classA_bac"/>
</dbReference>
<evidence type="ECO:0000256" key="3">
    <source>
        <dbReference type="ARBA" id="ARBA00009017"/>
    </source>
</evidence>
<proteinExistence type="inferred from homology"/>
<evidence type="ECO:0000256" key="8">
    <source>
        <dbReference type="PIRNR" id="PIRNR000897"/>
    </source>
</evidence>
<evidence type="ECO:0000313" key="11">
    <source>
        <dbReference type="EMBL" id="ORJ26876.1"/>
    </source>
</evidence>
<evidence type="ECO:0000256" key="4">
    <source>
        <dbReference type="ARBA" id="ARBA00012646"/>
    </source>
</evidence>
<dbReference type="AlphaFoldDB" id="A0A1X0WJC7"/>
<keyword evidence="12" id="KW-1185">Reference proteome</keyword>
<dbReference type="InterPro" id="IPR036938">
    <property type="entry name" value="PAP2/HPO_sf"/>
</dbReference>
<comment type="subcellular location">
    <subcellularLocation>
        <location evidence="2">Periplasm</location>
    </subcellularLocation>
</comment>
<dbReference type="SMART" id="SM00014">
    <property type="entry name" value="acidPPc"/>
    <property type="match status" value="1"/>
</dbReference>
<evidence type="ECO:0000256" key="5">
    <source>
        <dbReference type="ARBA" id="ARBA00022729"/>
    </source>
</evidence>
<sequence length="240" mass="26488">MKKLTSALLISLVLTGYVQAADKHYLTLQDTADSVQLLPPPPAFDSVAFQADKAAYEQGKYLRNTPRGTQAYSDADSSADNVTKNFSTPFGFEITAQNTPAIYELIATMKEDAGDYATKSAKEKYNRIRPFAFFHEPTCRPDDESKLAKNGSYPSGHTAIGWSIALVLAEINPTRQNEILKRGFELGQSRVICGYHWQSDVDAARVVSSAVVARLHNNPQFVSQLAKAKEEIAKLRQNAK</sequence>